<evidence type="ECO:0000256" key="7">
    <source>
        <dbReference type="ARBA" id="ARBA00022840"/>
    </source>
</evidence>
<evidence type="ECO:0000313" key="12">
    <source>
        <dbReference type="EMBL" id="QKE54967.1"/>
    </source>
</evidence>
<organism evidence="12">
    <name type="scientific">Parvoviridae sp</name>
    <dbReference type="NCBI Taxonomy" id="1940570"/>
    <lineage>
        <taxon>Viruses</taxon>
        <taxon>Monodnaviria</taxon>
        <taxon>Shotokuvirae</taxon>
        <taxon>Cossaviricota</taxon>
        <taxon>Quintoviricetes</taxon>
        <taxon>Piccovirales</taxon>
        <taxon>Parvoviridae</taxon>
    </lineage>
</organism>
<evidence type="ECO:0000256" key="1">
    <source>
        <dbReference type="ARBA" id="ARBA00004147"/>
    </source>
</evidence>
<dbReference type="GO" id="GO:0006260">
    <property type="term" value="P:DNA replication"/>
    <property type="evidence" value="ECO:0007669"/>
    <property type="project" value="UniProtKB-KW"/>
</dbReference>
<dbReference type="GO" id="GO:0003677">
    <property type="term" value="F:DNA binding"/>
    <property type="evidence" value="ECO:0007669"/>
    <property type="project" value="UniProtKB-KW"/>
</dbReference>
<name>A0A7D3UWB6_9VIRU</name>
<comment type="function">
    <text evidence="10">ATP-dependent DNA 3'-5' helicase required for initiation of viral DNA replication. It forms a complex with the viral E2 protein. The E1-E2 complex binds to the replication origin which contains binding sites for both proteins. During the initial step, a dimer of E1 interacts with a dimer of protein E2 leading to a complex that binds the viral origin of replication with high specificity. Then, a second dimer of E1 displaces the E2 dimer in an ATP-dependent manner to form the E1 tetramer. Following this, two E1 monomers are added to each half of the site, which results in the formation of two E1 trimers on the viral ori. Subsequently, two hexamers will be created. The double hexamer acts as a bi-directional helicase machinery and unwinds the viral DNA and then recruits the host DNA polymerase to start replication.</text>
</comment>
<proteinExistence type="predicted"/>
<dbReference type="InterPro" id="IPR001177">
    <property type="entry name" value="PPV_DNA_helicase_E1_C"/>
</dbReference>
<sequence>MVFFNLRYHTFVIHKSNQEDGWKAAGVGKSPPQFSTFDHGDHYHVVFGTSQQNNISRQRNRIAKYLRATAAGVTEITLTCMRIRLLRNFILYCVRNGLQGFNFYGSRISKELKSLEEIVQKVKETLTLDQIETGECKKYIEERKKEKSRDSEDSRLGKHKRGTVVDVIQYLINEFNIKNYADWELKIDIDTKHQLLRDFGLQADTYASRIIKNNKNKEISGFKYLNYQETIYKIIENDWAEDLASRYDQIKWIEYLFESNDLSLIEFFAWLECVKNMRYIKINGLVLEGHTNAGKSLIIDNTVGPLKPEEIPRERDNNGFHLDQLPFAACALFEEPMITPINVGTWKLLLEGKQIKTDIKHRDKEGINRLPIFITTATPLTMNVDTKETEQINQRIKVFNFKSTISHRREAYTKTSYSTLRRAPGYIIPYDFIALYLINYERIQEYIRNQDEELQLNPERLETPKIVCIEIDIISGVFKTKWDRLRESNGDMQMRK</sequence>
<evidence type="ECO:0000259" key="11">
    <source>
        <dbReference type="Pfam" id="PF00519"/>
    </source>
</evidence>
<dbReference type="GO" id="GO:0042025">
    <property type="term" value="C:host cell nucleus"/>
    <property type="evidence" value="ECO:0007669"/>
    <property type="project" value="UniProtKB-SubCell"/>
</dbReference>
<evidence type="ECO:0000256" key="8">
    <source>
        <dbReference type="ARBA" id="ARBA00023125"/>
    </source>
</evidence>
<evidence type="ECO:0000256" key="9">
    <source>
        <dbReference type="ARBA" id="ARBA00023235"/>
    </source>
</evidence>
<evidence type="ECO:0000256" key="4">
    <source>
        <dbReference type="ARBA" id="ARBA00022741"/>
    </source>
</evidence>
<keyword evidence="8" id="KW-0238">DNA-binding</keyword>
<keyword evidence="6" id="KW-0347">Helicase</keyword>
<dbReference type="GO" id="GO:0003678">
    <property type="term" value="F:DNA helicase activity"/>
    <property type="evidence" value="ECO:0007669"/>
    <property type="project" value="InterPro"/>
</dbReference>
<evidence type="ECO:0000256" key="5">
    <source>
        <dbReference type="ARBA" id="ARBA00022801"/>
    </source>
</evidence>
<accession>A0A7D3UWB6</accession>
<dbReference type="Gene3D" id="3.40.50.300">
    <property type="entry name" value="P-loop containing nucleotide triphosphate hydrolases"/>
    <property type="match status" value="1"/>
</dbReference>
<evidence type="ECO:0000256" key="2">
    <source>
        <dbReference type="ARBA" id="ARBA00022562"/>
    </source>
</evidence>
<dbReference type="EMBL" id="MT138315">
    <property type="protein sequence ID" value="QKE54967.1"/>
    <property type="molecule type" value="Genomic_DNA"/>
</dbReference>
<feature type="domain" description="DNA helicase E1 C-terminal Papillomavirus" evidence="11">
    <location>
        <begin position="251"/>
        <end position="406"/>
    </location>
</feature>
<protein>
    <submittedName>
        <fullName evidence="12">Nonstructural protein</fullName>
    </submittedName>
</protein>
<dbReference type="SUPFAM" id="SSF52540">
    <property type="entry name" value="P-loop containing nucleoside triphosphate hydrolases"/>
    <property type="match status" value="1"/>
</dbReference>
<keyword evidence="7" id="KW-0067">ATP-binding</keyword>
<keyword evidence="2" id="KW-1048">Host nucleus</keyword>
<dbReference type="GO" id="GO:0005524">
    <property type="term" value="F:ATP binding"/>
    <property type="evidence" value="ECO:0007669"/>
    <property type="project" value="UniProtKB-KW"/>
</dbReference>
<keyword evidence="5" id="KW-0378">Hydrolase</keyword>
<dbReference type="GO" id="GO:0016787">
    <property type="term" value="F:hydrolase activity"/>
    <property type="evidence" value="ECO:0007669"/>
    <property type="project" value="UniProtKB-KW"/>
</dbReference>
<reference evidence="12" key="1">
    <citation type="submission" date="2020-01" db="EMBL/GenBank/DDBJ databases">
        <title>Viral genomes from wild and zoo birds in China.</title>
        <authorList>
            <person name="Dai Z."/>
            <person name="Shan L.T."/>
            <person name="Yang X.S."/>
        </authorList>
    </citation>
    <scope>NUCLEOTIDE SEQUENCE</scope>
    <source>
        <strain evidence="12">Sis142par2</strain>
    </source>
</reference>
<keyword evidence="9" id="KW-0413">Isomerase</keyword>
<dbReference type="Pfam" id="PF00519">
    <property type="entry name" value="PPV_E1_C"/>
    <property type="match status" value="1"/>
</dbReference>
<evidence type="ECO:0000256" key="3">
    <source>
        <dbReference type="ARBA" id="ARBA00022705"/>
    </source>
</evidence>
<evidence type="ECO:0000256" key="6">
    <source>
        <dbReference type="ARBA" id="ARBA00022806"/>
    </source>
</evidence>
<dbReference type="InterPro" id="IPR027417">
    <property type="entry name" value="P-loop_NTPase"/>
</dbReference>
<keyword evidence="3" id="KW-0235">DNA replication</keyword>
<comment type="subcellular location">
    <subcellularLocation>
        <location evidence="1">Host nucleus</location>
    </subcellularLocation>
</comment>
<evidence type="ECO:0000256" key="10">
    <source>
        <dbReference type="ARBA" id="ARBA00093297"/>
    </source>
</evidence>
<keyword evidence="4" id="KW-0547">Nucleotide-binding</keyword>